<reference evidence="6 7" key="1">
    <citation type="journal article" date="2019" name="Int. J. Syst. Evol. Microbiol.">
        <title>The Global Catalogue of Microorganisms (GCM) 10K type strain sequencing project: providing services to taxonomists for standard genome sequencing and annotation.</title>
        <authorList>
            <consortium name="The Broad Institute Genomics Platform"/>
            <consortium name="The Broad Institute Genome Sequencing Center for Infectious Disease"/>
            <person name="Wu L."/>
            <person name="Ma J."/>
        </authorList>
    </citation>
    <scope>NUCLEOTIDE SEQUENCE [LARGE SCALE GENOMIC DNA]</scope>
    <source>
        <strain evidence="6 7">JCM 14546</strain>
    </source>
</reference>
<protein>
    <submittedName>
        <fullName evidence="6">Deoxyribodipyrimidine photo-lyase</fullName>
    </submittedName>
</protein>
<dbReference type="EMBL" id="BAAANO010000050">
    <property type="protein sequence ID" value="GAA2016405.1"/>
    <property type="molecule type" value="Genomic_DNA"/>
</dbReference>
<comment type="cofactor">
    <cofactor evidence="1">
        <name>FAD</name>
        <dbReference type="ChEBI" id="CHEBI:57692"/>
    </cofactor>
</comment>
<proteinExistence type="inferred from homology"/>
<evidence type="ECO:0000256" key="1">
    <source>
        <dbReference type="ARBA" id="ARBA00001974"/>
    </source>
</evidence>
<feature type="domain" description="Photolyase/cryptochrome alpha/beta" evidence="5">
    <location>
        <begin position="12"/>
        <end position="140"/>
    </location>
</feature>
<dbReference type="InterPro" id="IPR006050">
    <property type="entry name" value="DNA_photolyase_N"/>
</dbReference>
<dbReference type="Gene3D" id="1.10.579.10">
    <property type="entry name" value="DNA Cyclobutane Dipyrimidine Photolyase, subunit A, domain 3"/>
    <property type="match status" value="1"/>
</dbReference>
<dbReference type="InterPro" id="IPR036134">
    <property type="entry name" value="Crypto/Photolyase_FAD-like_sf"/>
</dbReference>
<keyword evidence="3 4" id="KW-0274">FAD</keyword>
<keyword evidence="7" id="KW-1185">Reference proteome</keyword>
<dbReference type="InterPro" id="IPR002081">
    <property type="entry name" value="Cryptochrome/DNA_photolyase_1"/>
</dbReference>
<dbReference type="InterPro" id="IPR005101">
    <property type="entry name" value="Cryptochr/Photolyase_FAD-bd"/>
</dbReference>
<gene>
    <name evidence="6" type="ORF">GCM10009755_29930</name>
</gene>
<dbReference type="InterPro" id="IPR036155">
    <property type="entry name" value="Crypto/Photolyase_N_sf"/>
</dbReference>
<dbReference type="Pfam" id="PF00875">
    <property type="entry name" value="DNA_photolyase"/>
    <property type="match status" value="1"/>
</dbReference>
<comment type="similarity">
    <text evidence="4">Belongs to the DNA photolyase family.</text>
</comment>
<dbReference type="Proteomes" id="UP001500755">
    <property type="component" value="Unassembled WGS sequence"/>
</dbReference>
<dbReference type="SUPFAM" id="SSF48173">
    <property type="entry name" value="Cryptochrome/photolyase FAD-binding domain"/>
    <property type="match status" value="1"/>
</dbReference>
<comment type="caution">
    <text evidence="6">The sequence shown here is derived from an EMBL/GenBank/DDBJ whole genome shotgun (WGS) entry which is preliminary data.</text>
</comment>
<dbReference type="PANTHER" id="PTHR11455:SF9">
    <property type="entry name" value="CRYPTOCHROME CIRCADIAN CLOCK 5 ISOFORM X1"/>
    <property type="match status" value="1"/>
</dbReference>
<keyword evidence="4" id="KW-0157">Chromophore</keyword>
<dbReference type="Pfam" id="PF03441">
    <property type="entry name" value="FAD_binding_7"/>
    <property type="match status" value="1"/>
</dbReference>
<dbReference type="PANTHER" id="PTHR11455">
    <property type="entry name" value="CRYPTOCHROME"/>
    <property type="match status" value="1"/>
</dbReference>
<evidence type="ECO:0000259" key="5">
    <source>
        <dbReference type="PROSITE" id="PS51645"/>
    </source>
</evidence>
<organism evidence="6 7">
    <name type="scientific">Brevibacterium samyangense</name>
    <dbReference type="NCBI Taxonomy" id="366888"/>
    <lineage>
        <taxon>Bacteria</taxon>
        <taxon>Bacillati</taxon>
        <taxon>Actinomycetota</taxon>
        <taxon>Actinomycetes</taxon>
        <taxon>Micrococcales</taxon>
        <taxon>Brevibacteriaceae</taxon>
        <taxon>Brevibacterium</taxon>
    </lineage>
</organism>
<name>A0ABN2TPG1_9MICO</name>
<keyword evidence="2 4" id="KW-0285">Flavoprotein</keyword>
<dbReference type="PROSITE" id="PS51645">
    <property type="entry name" value="PHR_CRY_ALPHA_BETA"/>
    <property type="match status" value="1"/>
</dbReference>
<dbReference type="Gene3D" id="1.25.40.80">
    <property type="match status" value="1"/>
</dbReference>
<dbReference type="PRINTS" id="PR00147">
    <property type="entry name" value="DNAPHOTLYASE"/>
</dbReference>
<dbReference type="InterPro" id="IPR014729">
    <property type="entry name" value="Rossmann-like_a/b/a_fold"/>
</dbReference>
<evidence type="ECO:0000313" key="6">
    <source>
        <dbReference type="EMBL" id="GAA2016405.1"/>
    </source>
</evidence>
<evidence type="ECO:0000313" key="7">
    <source>
        <dbReference type="Proteomes" id="UP001500755"/>
    </source>
</evidence>
<dbReference type="SUPFAM" id="SSF52425">
    <property type="entry name" value="Cryptochrome/photolyase, N-terminal domain"/>
    <property type="match status" value="1"/>
</dbReference>
<evidence type="ECO:0000256" key="2">
    <source>
        <dbReference type="ARBA" id="ARBA00022630"/>
    </source>
</evidence>
<sequence>MDIQCEPYDSEMTTLVWLRDDLRLSDNAALSAAADDADGVVVLYLLDEVSEHLRPLGGAAKWWLHQSLRALEHSLGQLGIPLVLRRGAAEELIPAVARACGADRVLWNRRYGAARDHDTKLKTALRQSGVVVRSYPGDLLFEPWTIATRTGTPYQVYSAFWRACTSGHTPADPLPAPKQLTSVQRDIESESLDSWLLTPANPDWAAGISSRWEPGECAAHRTLGEFLEDRVQRYSRRDFPAEETGSELSPHLRWGEISPREVWHQTLSTGGHVGMFLSELGWREFAKHTAFHFGPLEQRNLNARFDTFPWIVERNAGFDAWKFGRTGFGIVDAGMQELWQTGFMHNRVRMIAASLLTKNLGLDWRIGEAWFWDTLVDADEASNPFNWQWVAGCGADAAPYFRIFNPDLQQKKFDPDGAYVSKWAPYSMTLPKIIDLKTTRADALQAYHALVR</sequence>
<evidence type="ECO:0000256" key="3">
    <source>
        <dbReference type="ARBA" id="ARBA00022827"/>
    </source>
</evidence>
<evidence type="ECO:0000256" key="4">
    <source>
        <dbReference type="RuleBase" id="RU004182"/>
    </source>
</evidence>
<dbReference type="Gene3D" id="3.40.50.620">
    <property type="entry name" value="HUPs"/>
    <property type="match status" value="1"/>
</dbReference>
<accession>A0ABN2TPG1</accession>